<dbReference type="Proteomes" id="UP000249619">
    <property type="component" value="Unassembled WGS sequence"/>
</dbReference>
<protein>
    <submittedName>
        <fullName evidence="2">Pogo transposable</fullName>
    </submittedName>
</protein>
<proteinExistence type="predicted"/>
<name>A0A364MRE1_STELY</name>
<accession>A0A364MRE1</accession>
<sequence length="311" mass="34977">MDEYNLVPRDTYNMDEKGFMIGIVGRSKRVFSKSKWESKAVRQSVQDGNREWITLMACVCADGTALPPSLIYPSAENSIRSAWVDAIQAGEHEVFVSSLPTGWTNDAIGLAWLEQVFDRYTKLKSGRSRRLLILDGHGSHVTMDFIKYCDRNRILLAILPPHSTQTLQPLDVALFAPLSAAYSKELSQHLERAQGLIPINKGDFFKLFWRAWGSSFKTETTLSSFAATGISPLNPDAVLKKFTHNASTTRESSESSSALSVNDWRKMDRPARSAVKDQSDRDARKLRSSLHHICSPNTNFSIFGYPFQRPQ</sequence>
<evidence type="ECO:0000313" key="2">
    <source>
        <dbReference type="EMBL" id="RAQ99894.1"/>
    </source>
</evidence>
<dbReference type="InterPro" id="IPR004875">
    <property type="entry name" value="DDE_SF_endonuclease_dom"/>
</dbReference>
<dbReference type="STRING" id="183478.A0A364MRE1"/>
<keyword evidence="3" id="KW-1185">Reference proteome</keyword>
<comment type="caution">
    <text evidence="2">The sequence shown here is derived from an EMBL/GenBank/DDBJ whole genome shotgun (WGS) entry which is preliminary data.</text>
</comment>
<evidence type="ECO:0000313" key="3">
    <source>
        <dbReference type="Proteomes" id="UP000249619"/>
    </source>
</evidence>
<dbReference type="InterPro" id="IPR050863">
    <property type="entry name" value="CenT-Element_Derived"/>
</dbReference>
<dbReference type="Gene3D" id="3.30.420.10">
    <property type="entry name" value="Ribonuclease H-like superfamily/Ribonuclease H"/>
    <property type="match status" value="1"/>
</dbReference>
<dbReference type="GO" id="GO:0003677">
    <property type="term" value="F:DNA binding"/>
    <property type="evidence" value="ECO:0007669"/>
    <property type="project" value="TreeGrafter"/>
</dbReference>
<dbReference type="InterPro" id="IPR036397">
    <property type="entry name" value="RNaseH_sf"/>
</dbReference>
<gene>
    <name evidence="2" type="ORF">DDE83_009167</name>
</gene>
<reference evidence="3" key="1">
    <citation type="submission" date="2018-05" db="EMBL/GenBank/DDBJ databases">
        <title>Draft genome sequence of Stemphylium lycopersici strain CIDEFI 213.</title>
        <authorList>
            <person name="Medina R."/>
            <person name="Franco M.E.E."/>
            <person name="Lucentini C.G."/>
            <person name="Saparrat M.C.N."/>
            <person name="Balatti P.A."/>
        </authorList>
    </citation>
    <scope>NUCLEOTIDE SEQUENCE [LARGE SCALE GENOMIC DNA]</scope>
    <source>
        <strain evidence="3">CIDEFI 213</strain>
    </source>
</reference>
<feature type="domain" description="DDE-1" evidence="1">
    <location>
        <begin position="50"/>
        <end position="222"/>
    </location>
</feature>
<dbReference type="GO" id="GO:0005634">
    <property type="term" value="C:nucleus"/>
    <property type="evidence" value="ECO:0007669"/>
    <property type="project" value="TreeGrafter"/>
</dbReference>
<dbReference type="OrthoDB" id="3695345at2759"/>
<evidence type="ECO:0000259" key="1">
    <source>
        <dbReference type="Pfam" id="PF03184"/>
    </source>
</evidence>
<dbReference type="Pfam" id="PF03184">
    <property type="entry name" value="DDE_1"/>
    <property type="match status" value="1"/>
</dbReference>
<dbReference type="PANTHER" id="PTHR19303:SF74">
    <property type="entry name" value="POGO TRANSPOSABLE ELEMENT WITH KRAB DOMAIN"/>
    <property type="match status" value="1"/>
</dbReference>
<dbReference type="EMBL" id="QGDH01000458">
    <property type="protein sequence ID" value="RAQ99894.1"/>
    <property type="molecule type" value="Genomic_DNA"/>
</dbReference>
<organism evidence="2 3">
    <name type="scientific">Stemphylium lycopersici</name>
    <name type="common">Tomato gray leaf spot disease fungus</name>
    <name type="synonym">Thyrospora lycopersici</name>
    <dbReference type="NCBI Taxonomy" id="183478"/>
    <lineage>
        <taxon>Eukaryota</taxon>
        <taxon>Fungi</taxon>
        <taxon>Dikarya</taxon>
        <taxon>Ascomycota</taxon>
        <taxon>Pezizomycotina</taxon>
        <taxon>Dothideomycetes</taxon>
        <taxon>Pleosporomycetidae</taxon>
        <taxon>Pleosporales</taxon>
        <taxon>Pleosporineae</taxon>
        <taxon>Pleosporaceae</taxon>
        <taxon>Stemphylium</taxon>
    </lineage>
</organism>
<dbReference type="PANTHER" id="PTHR19303">
    <property type="entry name" value="TRANSPOSON"/>
    <property type="match status" value="1"/>
</dbReference>
<dbReference type="AlphaFoldDB" id="A0A364MRE1"/>